<dbReference type="InParanoid" id="A0A1Q3D7I0"/>
<proteinExistence type="predicted"/>
<dbReference type="EMBL" id="BDDD01004872">
    <property type="protein sequence ID" value="GAV88457.1"/>
    <property type="molecule type" value="Genomic_DNA"/>
</dbReference>
<accession>A0A1Q3D7I0</accession>
<comment type="caution">
    <text evidence="2">The sequence shown here is derived from an EMBL/GenBank/DDBJ whole genome shotgun (WGS) entry which is preliminary data.</text>
</comment>
<dbReference type="PANTHER" id="PTHR33437">
    <property type="entry name" value="OS06G0361200 PROTEIN"/>
    <property type="match status" value="1"/>
</dbReference>
<evidence type="ECO:0000313" key="2">
    <source>
        <dbReference type="EMBL" id="GAV88457.1"/>
    </source>
</evidence>
<protein>
    <submittedName>
        <fullName evidence="2">Uncharacterized protein</fullName>
    </submittedName>
</protein>
<evidence type="ECO:0000256" key="1">
    <source>
        <dbReference type="SAM" id="MobiDB-lite"/>
    </source>
</evidence>
<dbReference type="AlphaFoldDB" id="A0A1Q3D7I0"/>
<feature type="non-terminal residue" evidence="2">
    <location>
        <position position="1"/>
    </location>
</feature>
<feature type="compositionally biased region" description="Polar residues" evidence="1">
    <location>
        <begin position="100"/>
        <end position="111"/>
    </location>
</feature>
<feature type="region of interest" description="Disordered" evidence="1">
    <location>
        <begin position="69"/>
        <end position="135"/>
    </location>
</feature>
<organism evidence="2 3">
    <name type="scientific">Cephalotus follicularis</name>
    <name type="common">Albany pitcher plant</name>
    <dbReference type="NCBI Taxonomy" id="3775"/>
    <lineage>
        <taxon>Eukaryota</taxon>
        <taxon>Viridiplantae</taxon>
        <taxon>Streptophyta</taxon>
        <taxon>Embryophyta</taxon>
        <taxon>Tracheophyta</taxon>
        <taxon>Spermatophyta</taxon>
        <taxon>Magnoliopsida</taxon>
        <taxon>eudicotyledons</taxon>
        <taxon>Gunneridae</taxon>
        <taxon>Pentapetalae</taxon>
        <taxon>rosids</taxon>
        <taxon>fabids</taxon>
        <taxon>Oxalidales</taxon>
        <taxon>Cephalotaceae</taxon>
        <taxon>Cephalotus</taxon>
    </lineage>
</organism>
<evidence type="ECO:0000313" key="3">
    <source>
        <dbReference type="Proteomes" id="UP000187406"/>
    </source>
</evidence>
<dbReference type="PANTHER" id="PTHR33437:SF2">
    <property type="entry name" value="OS06G0361200 PROTEIN"/>
    <property type="match status" value="1"/>
</dbReference>
<dbReference type="Proteomes" id="UP000187406">
    <property type="component" value="Unassembled WGS sequence"/>
</dbReference>
<dbReference type="OrthoDB" id="1741488at2759"/>
<keyword evidence="3" id="KW-1185">Reference proteome</keyword>
<feature type="compositionally biased region" description="Basic and acidic residues" evidence="1">
    <location>
        <begin position="77"/>
        <end position="97"/>
    </location>
</feature>
<feature type="non-terminal residue" evidence="2">
    <location>
        <position position="231"/>
    </location>
</feature>
<reference evidence="3" key="1">
    <citation type="submission" date="2016-04" db="EMBL/GenBank/DDBJ databases">
        <title>Cephalotus genome sequencing.</title>
        <authorList>
            <person name="Fukushima K."/>
            <person name="Hasebe M."/>
            <person name="Fang X."/>
        </authorList>
    </citation>
    <scope>NUCLEOTIDE SEQUENCE [LARGE SCALE GENOMIC DNA]</scope>
    <source>
        <strain evidence="3">cv. St1</strain>
    </source>
</reference>
<sequence>VVGIPELADTKQWKYEATVDYIERWRNLMLNCMERISEASSIDICINMPHSFKVLVTMAHDLELQITRHRSHIPSESQEKKEPKKDVKEDGKSRIAKESTAITTSKVQISTKKQRPKPKLENKVPTSQPKKNGKRTLKELEDKEYPFFDSEVPDILDQLLREKLIKLNSKYTKEVEQLNDPKYCIYHEMVSHLWDKCFILNDHNLQLIYEKKIILDVNENVNTSNVQIVSC</sequence>
<gene>
    <name evidence="2" type="ORF">CFOL_v3_31879</name>
</gene>
<name>A0A1Q3D7I0_CEPFO</name>